<gene>
    <name evidence="3" type="ORF">CGOC_LOCUS1890</name>
</gene>
<organism evidence="3 4">
    <name type="scientific">Cylicostephanus goldi</name>
    <name type="common">Nematode worm</name>
    <dbReference type="NCBI Taxonomy" id="71465"/>
    <lineage>
        <taxon>Eukaryota</taxon>
        <taxon>Metazoa</taxon>
        <taxon>Ecdysozoa</taxon>
        <taxon>Nematoda</taxon>
        <taxon>Chromadorea</taxon>
        <taxon>Rhabditida</taxon>
        <taxon>Rhabditina</taxon>
        <taxon>Rhabditomorpha</taxon>
        <taxon>Strongyloidea</taxon>
        <taxon>Strongylidae</taxon>
        <taxon>Cylicostephanus</taxon>
    </lineage>
</organism>
<protein>
    <recommendedName>
        <fullName evidence="5">Activin types I and II receptor domain-containing protein</fullName>
    </recommendedName>
</protein>
<dbReference type="AlphaFoldDB" id="A0A3P6S8B5"/>
<evidence type="ECO:0008006" key="5">
    <source>
        <dbReference type="Google" id="ProtNLM"/>
    </source>
</evidence>
<dbReference type="EMBL" id="UYRV01003876">
    <property type="protein sequence ID" value="VDK50841.1"/>
    <property type="molecule type" value="Genomic_DNA"/>
</dbReference>
<accession>A0A3P6S8B5</accession>
<feature type="region of interest" description="Disordered" evidence="1">
    <location>
        <begin position="275"/>
        <end position="299"/>
    </location>
</feature>
<keyword evidence="2" id="KW-1133">Transmembrane helix</keyword>
<dbReference type="PANTHER" id="PTHR21749:SF4">
    <property type="entry name" value="PRION-LIKE-(Q_N-RICH)-DOMAIN-BEARING PROTEIN"/>
    <property type="match status" value="1"/>
</dbReference>
<proteinExistence type="predicted"/>
<dbReference type="Proteomes" id="UP000271889">
    <property type="component" value="Unassembled WGS sequence"/>
</dbReference>
<dbReference type="InterPro" id="IPR045860">
    <property type="entry name" value="Snake_toxin-like_sf"/>
</dbReference>
<keyword evidence="2" id="KW-0472">Membrane</keyword>
<dbReference type="SUPFAM" id="SSF57302">
    <property type="entry name" value="Snake toxin-like"/>
    <property type="match status" value="1"/>
</dbReference>
<dbReference type="OrthoDB" id="5847782at2759"/>
<name>A0A3P6S8B5_CYLGO</name>
<evidence type="ECO:0000313" key="4">
    <source>
        <dbReference type="Proteomes" id="UP000271889"/>
    </source>
</evidence>
<feature type="transmembrane region" description="Helical" evidence="2">
    <location>
        <begin position="140"/>
        <end position="162"/>
    </location>
</feature>
<dbReference type="PANTHER" id="PTHR21749">
    <property type="entry name" value="PRION-LIKE- Q/N-RICH -DOMAIN-BEARING PROTEIN PROTEIN 24"/>
    <property type="match status" value="1"/>
</dbReference>
<evidence type="ECO:0000256" key="1">
    <source>
        <dbReference type="SAM" id="MobiDB-lite"/>
    </source>
</evidence>
<sequence length="299" mass="33916">MIRQMLRVYRKLQVQRRSFRSRLCQSDRYRYAIASGGRLLSTSAVGESVEECPPSAYCYNMTANVAFFVDAIKAGCSTWRCMLARDTCIRTTFQMIPVSFCCCSHDRCNVAENLAYGIKLISSRHSNRVTPQAFKQRKRFLLVALHLCCTIFLLQLLAMIIFSHNICLAALLEEMENLVRVGETVATLVETQEDGEAEMTMAPKRPPLFLVPPPTKSLRKTARRPSVASLELVREKQYTIYLAATMEETQEDGEEGIADGLRKAINDSEMANAEFRNNGYNDNNNNNFNGWGNNYDEKT</sequence>
<reference evidence="3 4" key="1">
    <citation type="submission" date="2018-11" db="EMBL/GenBank/DDBJ databases">
        <authorList>
            <consortium name="Pathogen Informatics"/>
        </authorList>
    </citation>
    <scope>NUCLEOTIDE SEQUENCE [LARGE SCALE GENOMIC DNA]</scope>
</reference>
<keyword evidence="4" id="KW-1185">Reference proteome</keyword>
<evidence type="ECO:0000313" key="3">
    <source>
        <dbReference type="EMBL" id="VDK50841.1"/>
    </source>
</evidence>
<feature type="compositionally biased region" description="Low complexity" evidence="1">
    <location>
        <begin position="277"/>
        <end position="299"/>
    </location>
</feature>
<keyword evidence="2" id="KW-0812">Transmembrane</keyword>
<evidence type="ECO:0000256" key="2">
    <source>
        <dbReference type="SAM" id="Phobius"/>
    </source>
</evidence>
<dbReference type="Gene3D" id="2.10.60.10">
    <property type="entry name" value="CD59"/>
    <property type="match status" value="1"/>
</dbReference>